<dbReference type="Proteomes" id="UP001054945">
    <property type="component" value="Unassembled WGS sequence"/>
</dbReference>
<comment type="caution">
    <text evidence="1">The sequence shown here is derived from an EMBL/GenBank/DDBJ whole genome shotgun (WGS) entry which is preliminary data.</text>
</comment>
<protein>
    <submittedName>
        <fullName evidence="1">Uncharacterized protein</fullName>
    </submittedName>
</protein>
<reference evidence="1 2" key="1">
    <citation type="submission" date="2021-06" db="EMBL/GenBank/DDBJ databases">
        <title>Caerostris extrusa draft genome.</title>
        <authorList>
            <person name="Kono N."/>
            <person name="Arakawa K."/>
        </authorList>
    </citation>
    <scope>NUCLEOTIDE SEQUENCE [LARGE SCALE GENOMIC DNA]</scope>
</reference>
<organism evidence="1 2">
    <name type="scientific">Caerostris extrusa</name>
    <name type="common">Bark spider</name>
    <name type="synonym">Caerostris bankana</name>
    <dbReference type="NCBI Taxonomy" id="172846"/>
    <lineage>
        <taxon>Eukaryota</taxon>
        <taxon>Metazoa</taxon>
        <taxon>Ecdysozoa</taxon>
        <taxon>Arthropoda</taxon>
        <taxon>Chelicerata</taxon>
        <taxon>Arachnida</taxon>
        <taxon>Araneae</taxon>
        <taxon>Araneomorphae</taxon>
        <taxon>Entelegynae</taxon>
        <taxon>Araneoidea</taxon>
        <taxon>Araneidae</taxon>
        <taxon>Caerostris</taxon>
    </lineage>
</organism>
<keyword evidence="2" id="KW-1185">Reference proteome</keyword>
<evidence type="ECO:0000313" key="2">
    <source>
        <dbReference type="Proteomes" id="UP001054945"/>
    </source>
</evidence>
<proteinExistence type="predicted"/>
<gene>
    <name evidence="1" type="ORF">CEXT_728251</name>
</gene>
<dbReference type="AlphaFoldDB" id="A0AAV4P9Y5"/>
<dbReference type="EMBL" id="BPLR01004151">
    <property type="protein sequence ID" value="GIX92729.1"/>
    <property type="molecule type" value="Genomic_DNA"/>
</dbReference>
<accession>A0AAV4P9Y5</accession>
<name>A0AAV4P9Y5_CAEEX</name>
<sequence length="98" mass="10746">MSGACSAAFLPNLCQGRPLSHSLHDLVAEGSTTSCLSAGDSLGFLKKTRQKLISLAIYPVRISRARKENKRNVFQPLLSHLDAVKEKKDKFVSSCRKS</sequence>
<evidence type="ECO:0000313" key="1">
    <source>
        <dbReference type="EMBL" id="GIX92729.1"/>
    </source>
</evidence>